<evidence type="ECO:0000313" key="1">
    <source>
        <dbReference type="EMBL" id="PWA82520.1"/>
    </source>
</evidence>
<name>A0A2U1P9W9_ARTAN</name>
<sequence>MILLSLMGLVTRKELKKDVNRIFQKGGLGPPNGDRYAPFVEEERTDDTTLMVAGGEAEDDIANGDDTCAEGNDIA</sequence>
<reference evidence="1 2" key="1">
    <citation type="journal article" date="2018" name="Mol. Plant">
        <title>The genome of Artemisia annua provides insight into the evolution of Asteraceae family and artemisinin biosynthesis.</title>
        <authorList>
            <person name="Shen Q."/>
            <person name="Zhang L."/>
            <person name="Liao Z."/>
            <person name="Wang S."/>
            <person name="Yan T."/>
            <person name="Shi P."/>
            <person name="Liu M."/>
            <person name="Fu X."/>
            <person name="Pan Q."/>
            <person name="Wang Y."/>
            <person name="Lv Z."/>
            <person name="Lu X."/>
            <person name="Zhang F."/>
            <person name="Jiang W."/>
            <person name="Ma Y."/>
            <person name="Chen M."/>
            <person name="Hao X."/>
            <person name="Li L."/>
            <person name="Tang Y."/>
            <person name="Lv G."/>
            <person name="Zhou Y."/>
            <person name="Sun X."/>
            <person name="Brodelius P.E."/>
            <person name="Rose J.K.C."/>
            <person name="Tang K."/>
        </authorList>
    </citation>
    <scope>NUCLEOTIDE SEQUENCE [LARGE SCALE GENOMIC DNA]</scope>
    <source>
        <strain evidence="2">cv. Huhao1</strain>
        <tissue evidence="1">Leaf</tissue>
    </source>
</reference>
<proteinExistence type="predicted"/>
<dbReference type="AlphaFoldDB" id="A0A2U1P9W9"/>
<organism evidence="1 2">
    <name type="scientific">Artemisia annua</name>
    <name type="common">Sweet wormwood</name>
    <dbReference type="NCBI Taxonomy" id="35608"/>
    <lineage>
        <taxon>Eukaryota</taxon>
        <taxon>Viridiplantae</taxon>
        <taxon>Streptophyta</taxon>
        <taxon>Embryophyta</taxon>
        <taxon>Tracheophyta</taxon>
        <taxon>Spermatophyta</taxon>
        <taxon>Magnoliopsida</taxon>
        <taxon>eudicotyledons</taxon>
        <taxon>Gunneridae</taxon>
        <taxon>Pentapetalae</taxon>
        <taxon>asterids</taxon>
        <taxon>campanulids</taxon>
        <taxon>Asterales</taxon>
        <taxon>Asteraceae</taxon>
        <taxon>Asteroideae</taxon>
        <taxon>Anthemideae</taxon>
        <taxon>Artemisiinae</taxon>
        <taxon>Artemisia</taxon>
    </lineage>
</organism>
<dbReference type="EMBL" id="PKPP01001464">
    <property type="protein sequence ID" value="PWA82520.1"/>
    <property type="molecule type" value="Genomic_DNA"/>
</dbReference>
<accession>A0A2U1P9W9</accession>
<protein>
    <submittedName>
        <fullName evidence="1">NAC domain-containing protein 78</fullName>
    </submittedName>
</protein>
<keyword evidence="2" id="KW-1185">Reference proteome</keyword>
<dbReference type="Proteomes" id="UP000245207">
    <property type="component" value="Unassembled WGS sequence"/>
</dbReference>
<gene>
    <name evidence="1" type="ORF">CTI12_AA179280</name>
</gene>
<comment type="caution">
    <text evidence="1">The sequence shown here is derived from an EMBL/GenBank/DDBJ whole genome shotgun (WGS) entry which is preliminary data.</text>
</comment>
<evidence type="ECO:0000313" key="2">
    <source>
        <dbReference type="Proteomes" id="UP000245207"/>
    </source>
</evidence>
<dbReference type="OrthoDB" id="645697at2759"/>